<dbReference type="VEuPathDB" id="TriTrypDB:ADEAN_000969100"/>
<dbReference type="AlphaFoldDB" id="A0A7G2CV22"/>
<evidence type="ECO:0000313" key="9">
    <source>
        <dbReference type="Proteomes" id="UP000515908"/>
    </source>
</evidence>
<name>A0A7G2CV22_9TRYP</name>
<dbReference type="GO" id="GO:0032049">
    <property type="term" value="P:cardiolipin biosynthetic process"/>
    <property type="evidence" value="ECO:0007669"/>
    <property type="project" value="InterPro"/>
</dbReference>
<evidence type="ECO:0000256" key="7">
    <source>
        <dbReference type="RuleBase" id="RU365024"/>
    </source>
</evidence>
<evidence type="ECO:0000313" key="8">
    <source>
        <dbReference type="EMBL" id="CAD2222152.1"/>
    </source>
</evidence>
<dbReference type="GO" id="GO:0008444">
    <property type="term" value="F:CDP-diacylglycerol-glycerol-3-phosphate 3-phosphatidyltransferase activity"/>
    <property type="evidence" value="ECO:0007669"/>
    <property type="project" value="UniProtKB-EC"/>
</dbReference>
<comment type="catalytic activity">
    <reaction evidence="7">
        <text>a CDP-1,2-diacyl-sn-glycerol + sn-glycerol 3-phosphate = a 1,2-diacyl-sn-glycero-3-phospho-(1'-sn-glycero-3'-phosphate) + CMP + H(+)</text>
        <dbReference type="Rhea" id="RHEA:12593"/>
        <dbReference type="ChEBI" id="CHEBI:15378"/>
        <dbReference type="ChEBI" id="CHEBI:57597"/>
        <dbReference type="ChEBI" id="CHEBI:58332"/>
        <dbReference type="ChEBI" id="CHEBI:60110"/>
        <dbReference type="ChEBI" id="CHEBI:60377"/>
        <dbReference type="EC" id="2.7.8.5"/>
    </reaction>
</comment>
<dbReference type="CDD" id="cd09137">
    <property type="entry name" value="PLDc_PGS1_euk_2"/>
    <property type="match status" value="1"/>
</dbReference>
<keyword evidence="7" id="KW-0496">Mitochondrion</keyword>
<protein>
    <recommendedName>
        <fullName evidence="7">CDP-diacylglycerol--glycerol-3-phosphate 3-phosphatidyltransferase</fullName>
        <ecNumber evidence="7">2.7.8.5</ecNumber>
    </recommendedName>
</protein>
<keyword evidence="3" id="KW-0677">Repeat</keyword>
<comment type="pathway">
    <text evidence="7">Phospholipid metabolism; phosphatidylglycerol biosynthesis; phosphatidylglycerol from CDP-diacylglycerol: step 1/2.</text>
</comment>
<evidence type="ECO:0000256" key="2">
    <source>
        <dbReference type="ARBA" id="ARBA00022679"/>
    </source>
</evidence>
<dbReference type="PANTHER" id="PTHR12586">
    <property type="entry name" value="CDP-DIACYLGLYCEROL--SERINE O-PHOSPHATIDYLTRANSFERASE"/>
    <property type="match status" value="1"/>
</dbReference>
<evidence type="ECO:0000256" key="4">
    <source>
        <dbReference type="ARBA" id="ARBA00023098"/>
    </source>
</evidence>
<keyword evidence="7" id="KW-0547">Nucleotide-binding</keyword>
<dbReference type="Gene3D" id="3.30.870.10">
    <property type="entry name" value="Endonuclease Chain A"/>
    <property type="match status" value="1"/>
</dbReference>
<keyword evidence="5 7" id="KW-0594">Phospholipid biosynthesis</keyword>
<keyword evidence="4 7" id="KW-0443">Lipid metabolism</keyword>
<reference evidence="8 9" key="1">
    <citation type="submission" date="2020-08" db="EMBL/GenBank/DDBJ databases">
        <authorList>
            <person name="Newling K."/>
            <person name="Davey J."/>
            <person name="Forrester S."/>
        </authorList>
    </citation>
    <scope>NUCLEOTIDE SEQUENCE [LARGE SCALE GENOMIC DNA]</scope>
    <source>
        <strain evidence="9">Crithidia deanei Carvalho (ATCC PRA-265)</strain>
    </source>
</reference>
<accession>A0A7G2CV22</accession>
<dbReference type="UniPathway" id="UPA00084">
    <property type="reaction ID" value="UER00503"/>
</dbReference>
<evidence type="ECO:0000256" key="1">
    <source>
        <dbReference type="ARBA" id="ARBA00022516"/>
    </source>
</evidence>
<dbReference type="PANTHER" id="PTHR12586:SF1">
    <property type="entry name" value="CDP-DIACYLGLYCEROL--GLYCEROL-3-PHOSPHATE 3-PHOSPHATIDYLTRANSFERASE, MITOCHONDRIAL"/>
    <property type="match status" value="1"/>
</dbReference>
<dbReference type="GO" id="GO:0005524">
    <property type="term" value="F:ATP binding"/>
    <property type="evidence" value="ECO:0007669"/>
    <property type="project" value="UniProtKB-KW"/>
</dbReference>
<keyword evidence="1 7" id="KW-0444">Lipid biosynthesis</keyword>
<dbReference type="EC" id="2.7.8.5" evidence="7"/>
<evidence type="ECO:0000256" key="3">
    <source>
        <dbReference type="ARBA" id="ARBA00022737"/>
    </source>
</evidence>
<dbReference type="Proteomes" id="UP000515908">
    <property type="component" value="Chromosome 24"/>
</dbReference>
<proteinExistence type="inferred from homology"/>
<organism evidence="8 9">
    <name type="scientific">Angomonas deanei</name>
    <dbReference type="NCBI Taxonomy" id="59799"/>
    <lineage>
        <taxon>Eukaryota</taxon>
        <taxon>Discoba</taxon>
        <taxon>Euglenozoa</taxon>
        <taxon>Kinetoplastea</taxon>
        <taxon>Metakinetoplastina</taxon>
        <taxon>Trypanosomatida</taxon>
        <taxon>Trypanosomatidae</taxon>
        <taxon>Strigomonadinae</taxon>
        <taxon>Angomonas</taxon>
    </lineage>
</organism>
<comment type="function">
    <text evidence="7">Functions in the biosynthesis of the anionic phospholipids phosphatidylglycerol and cardiolipin.</text>
</comment>
<comment type="subcellular location">
    <subcellularLocation>
        <location evidence="7">Mitochondrion</location>
    </subcellularLocation>
</comment>
<sequence length="361" mass="42078">MDRYVVMRENPYLAKWCSRLMDVLVRVSHRVICREEFDKVWSEVTSPLLEEPKGLFQKIVHSVTPVKEQAVSSPTHHRRSDCIILPNESKWCPSEQTAQFTQHCAKLLAEFEKEMSTELSGVALTAFTDTAGEKEKTYDTLLFPTVQFARAHLYHDSHVVQHLLRLLTDQDHLFLTSPYLNMYSDFVEEILHNTNSNQNKSCYFDAITASTITNGWQGHKGMAGRIPYFYLQLERSFYYLMKYYHALHRVRVREFSREGFTFHAKGLWVMERGEQKDQDTTQPPYLVAYGSTNYGYRSVHKDVEAEVFLFTVNQTLRDSLRRELQLLLDDSITVEEERFLGLNGKFQPVVSVMAQMGQNFL</sequence>
<dbReference type="GO" id="GO:0005739">
    <property type="term" value="C:mitochondrion"/>
    <property type="evidence" value="ECO:0007669"/>
    <property type="project" value="UniProtKB-SubCell"/>
</dbReference>
<evidence type="ECO:0000256" key="5">
    <source>
        <dbReference type="ARBA" id="ARBA00023209"/>
    </source>
</evidence>
<evidence type="ECO:0000256" key="6">
    <source>
        <dbReference type="ARBA" id="ARBA00023264"/>
    </source>
</evidence>
<gene>
    <name evidence="8" type="ORF">ADEAN_000969100</name>
</gene>
<keyword evidence="6 7" id="KW-1208">Phospholipid metabolism</keyword>
<keyword evidence="2 7" id="KW-0808">Transferase</keyword>
<keyword evidence="7" id="KW-0067">ATP-binding</keyword>
<dbReference type="InterPro" id="IPR016270">
    <property type="entry name" value="PGS1"/>
</dbReference>
<dbReference type="EMBL" id="LR877168">
    <property type="protein sequence ID" value="CAD2222152.1"/>
    <property type="molecule type" value="Genomic_DNA"/>
</dbReference>
<keyword evidence="9" id="KW-1185">Reference proteome</keyword>
<comment type="similarity">
    <text evidence="7">Belongs to the CDP-alcohol phosphatidyltransferase class-II family.</text>
</comment>